<reference evidence="1" key="1">
    <citation type="journal article" date="2020" name="Stud. Mycol.">
        <title>101 Dothideomycetes genomes: a test case for predicting lifestyles and emergence of pathogens.</title>
        <authorList>
            <person name="Haridas S."/>
            <person name="Albert R."/>
            <person name="Binder M."/>
            <person name="Bloem J."/>
            <person name="Labutti K."/>
            <person name="Salamov A."/>
            <person name="Andreopoulos B."/>
            <person name="Baker S."/>
            <person name="Barry K."/>
            <person name="Bills G."/>
            <person name="Bluhm B."/>
            <person name="Cannon C."/>
            <person name="Castanera R."/>
            <person name="Culley D."/>
            <person name="Daum C."/>
            <person name="Ezra D."/>
            <person name="Gonzalez J."/>
            <person name="Henrissat B."/>
            <person name="Kuo A."/>
            <person name="Liang C."/>
            <person name="Lipzen A."/>
            <person name="Lutzoni F."/>
            <person name="Magnuson J."/>
            <person name="Mondo S."/>
            <person name="Nolan M."/>
            <person name="Ohm R."/>
            <person name="Pangilinan J."/>
            <person name="Park H.-J."/>
            <person name="Ramirez L."/>
            <person name="Alfaro M."/>
            <person name="Sun H."/>
            <person name="Tritt A."/>
            <person name="Yoshinaga Y."/>
            <person name="Zwiers L.-H."/>
            <person name="Turgeon B."/>
            <person name="Goodwin S."/>
            <person name="Spatafora J."/>
            <person name="Crous P."/>
            <person name="Grigoriev I."/>
        </authorList>
    </citation>
    <scope>NUCLEOTIDE SEQUENCE</scope>
    <source>
        <strain evidence="1">Tuck. ex Michener</strain>
    </source>
</reference>
<dbReference type="EMBL" id="ML991792">
    <property type="protein sequence ID" value="KAF2235344.1"/>
    <property type="molecule type" value="Genomic_DNA"/>
</dbReference>
<dbReference type="Proteomes" id="UP000800092">
    <property type="component" value="Unassembled WGS sequence"/>
</dbReference>
<accession>A0A6A6HB44</accession>
<dbReference type="GO" id="GO:0016787">
    <property type="term" value="F:hydrolase activity"/>
    <property type="evidence" value="ECO:0007669"/>
    <property type="project" value="UniProtKB-KW"/>
</dbReference>
<evidence type="ECO:0000313" key="2">
    <source>
        <dbReference type="Proteomes" id="UP000800092"/>
    </source>
</evidence>
<name>A0A6A6HB44_VIRVR</name>
<dbReference type="PANTHER" id="PTHR14269:SF57">
    <property type="entry name" value="SUPERFAMILY HYDROLASE, PUTATIVE (AFU_ORTHOLOGUE AFUA_2G02580)-RELATED"/>
    <property type="match status" value="1"/>
</dbReference>
<dbReference type="GO" id="GO:0046474">
    <property type="term" value="P:glycerophospholipid biosynthetic process"/>
    <property type="evidence" value="ECO:0007669"/>
    <property type="project" value="TreeGrafter"/>
</dbReference>
<keyword evidence="1" id="KW-0378">Hydrolase</keyword>
<evidence type="ECO:0000313" key="1">
    <source>
        <dbReference type="EMBL" id="KAF2235344.1"/>
    </source>
</evidence>
<dbReference type="Pfam" id="PF13344">
    <property type="entry name" value="Hydrolase_6"/>
    <property type="match status" value="1"/>
</dbReference>
<sequence length="418" mass="46444">MAASISYAPLRGLYGLGRVRGVARVVASSNPREPLRTISRGFQHSAPQRSTSQAVPDFAFAFDIDGVLVRSSDPIPRAREALLFLQRSRIPFILLTNGGGKHETERITELSSKLRVPLSARQLIQSHTPFAALAPQYHDRHVLVVGGDHGSCRSVAHAYGFQHVVTPADILGTTPHIWPSSAVFSAYYSSFAQPLRNDLQKHKRSLLQIGAIFVFADPRDWALDLHLILDLLLSHQGHLGTRSPRNGDASLPNRGYQQDGQPPLYFSNPDLWWAARYHLPRLGQGGFREALEGVWRAVTGGEKEGVELKKEVLGKPGQAMFEYAERALGEEREEVLKGEGDVPKLRKVYVIGDNPESDIRGGNMFESPVGTEWESVLVRTGVFDGGKEPAWKPKTIVKDVWEAVQWGLDRSGWKERLE</sequence>
<proteinExistence type="predicted"/>
<gene>
    <name evidence="1" type="ORF">EV356DRAFT_483920</name>
</gene>
<dbReference type="Pfam" id="PF13242">
    <property type="entry name" value="Hydrolase_like"/>
    <property type="match status" value="1"/>
</dbReference>
<dbReference type="InterPro" id="IPR006353">
    <property type="entry name" value="HAD-SF_hydro_IIA_CECR5"/>
</dbReference>
<dbReference type="Gene3D" id="3.40.50.1000">
    <property type="entry name" value="HAD superfamily/HAD-like"/>
    <property type="match status" value="2"/>
</dbReference>
<dbReference type="NCBIfam" id="TIGR01460">
    <property type="entry name" value="HAD-SF-IIA"/>
    <property type="match status" value="1"/>
</dbReference>
<dbReference type="InterPro" id="IPR050324">
    <property type="entry name" value="CDP-alcohol_PTase-I"/>
</dbReference>
<dbReference type="InterPro" id="IPR023214">
    <property type="entry name" value="HAD_sf"/>
</dbReference>
<dbReference type="OrthoDB" id="270009at2759"/>
<dbReference type="AlphaFoldDB" id="A0A6A6HB44"/>
<dbReference type="PANTHER" id="PTHR14269">
    <property type="entry name" value="CDP-DIACYLGLYCEROL--GLYCEROL-3-PHOSPHATE 3-PHOSPHATIDYLTRANSFERASE-RELATED"/>
    <property type="match status" value="1"/>
</dbReference>
<dbReference type="GO" id="GO:0005739">
    <property type="term" value="C:mitochondrion"/>
    <property type="evidence" value="ECO:0007669"/>
    <property type="project" value="TreeGrafter"/>
</dbReference>
<dbReference type="SUPFAM" id="SSF56784">
    <property type="entry name" value="HAD-like"/>
    <property type="match status" value="1"/>
</dbReference>
<dbReference type="FunFam" id="3.40.50.1000:FF:000069">
    <property type="entry name" value="HAD-superfamily subfamily IIA hydrolase"/>
    <property type="match status" value="1"/>
</dbReference>
<protein>
    <submittedName>
        <fullName evidence="1">HAD-superfamily hydrolase</fullName>
    </submittedName>
</protein>
<keyword evidence="2" id="KW-1185">Reference proteome</keyword>
<dbReference type="NCBIfam" id="TIGR01456">
    <property type="entry name" value="CECR5"/>
    <property type="match status" value="1"/>
</dbReference>
<organism evidence="1 2">
    <name type="scientific">Viridothelium virens</name>
    <name type="common">Speckled blister lichen</name>
    <name type="synonym">Trypethelium virens</name>
    <dbReference type="NCBI Taxonomy" id="1048519"/>
    <lineage>
        <taxon>Eukaryota</taxon>
        <taxon>Fungi</taxon>
        <taxon>Dikarya</taxon>
        <taxon>Ascomycota</taxon>
        <taxon>Pezizomycotina</taxon>
        <taxon>Dothideomycetes</taxon>
        <taxon>Dothideomycetes incertae sedis</taxon>
        <taxon>Trypetheliales</taxon>
        <taxon>Trypetheliaceae</taxon>
        <taxon>Viridothelium</taxon>
    </lineage>
</organism>
<dbReference type="InterPro" id="IPR036412">
    <property type="entry name" value="HAD-like_sf"/>
</dbReference>
<dbReference type="InterPro" id="IPR006357">
    <property type="entry name" value="HAD-SF_hydro_IIA"/>
</dbReference>